<feature type="region of interest" description="Disordered" evidence="3">
    <location>
        <begin position="536"/>
        <end position="566"/>
    </location>
</feature>
<feature type="signal peptide" evidence="4">
    <location>
        <begin position="1"/>
        <end position="19"/>
    </location>
</feature>
<dbReference type="GO" id="GO:0062129">
    <property type="term" value="C:chitin-based extracellular matrix"/>
    <property type="evidence" value="ECO:0007669"/>
    <property type="project" value="TreeGrafter"/>
</dbReference>
<feature type="compositionally biased region" description="Low complexity" evidence="3">
    <location>
        <begin position="1059"/>
        <end position="1083"/>
    </location>
</feature>
<dbReference type="RefSeq" id="XP_018011232.1">
    <property type="nucleotide sequence ID" value="XM_018155743.2"/>
</dbReference>
<dbReference type="Pfam" id="PF00379">
    <property type="entry name" value="Chitin_bind_4"/>
    <property type="match status" value="9"/>
</dbReference>
<dbReference type="Proteomes" id="UP000694843">
    <property type="component" value="Unplaced"/>
</dbReference>
<dbReference type="GeneID" id="108668511"/>
<feature type="compositionally biased region" description="Polar residues" evidence="3">
    <location>
        <begin position="405"/>
        <end position="419"/>
    </location>
</feature>
<evidence type="ECO:0000313" key="5">
    <source>
        <dbReference type="Proteomes" id="UP000694843"/>
    </source>
</evidence>
<dbReference type="OrthoDB" id="6371560at2759"/>
<feature type="compositionally biased region" description="Low complexity" evidence="3">
    <location>
        <begin position="611"/>
        <end position="640"/>
    </location>
</feature>
<dbReference type="AlphaFoldDB" id="A0A8B7NCA8"/>
<protein>
    <submittedName>
        <fullName evidence="6">Cell wall protein AWA1</fullName>
    </submittedName>
</protein>
<sequence length="1122" mass="116423">MARWYSWLVLAACAVITQSLPESDEYKIPEVPHGKRAQYYIQHDDGDFKYGYDTGAGAYESAVKMGGGDLTGFFGFNNALGENVRVDYTAGADGFKPRGVHLPAAPETAGYRAASSSTSQKKETSQSATAVQYSAGSKRTSGTAATYSGGAVPTKSKPVEEANINSASNLDGSYSFSYDNSDSSRKESGDAGNNVVGQYSFVAGDGQRRNVQYKAGSATGFVVEGDGIPTPPLVRTAVAPAAVVPNVAAAAGSVRQGYTYNAPATPVVSTLYNAPASSSSSSSSSSALSSAPFISVSGTQQNEPRGDASYSFKYQTSDSAREENADRDLNVRGSYSFKGDDGENKRVDYIAGSGTGFVATGSHLPVAPEVGVAAPSAKPIQYSAPTTSHDYQINRGSVPSAAYASHQTGSSGTKVTSGYSAPANEPRGDASYSFQYQTGDSSRTESADSDLNVKGEYSFTGDDGQLRTVKYRAGSGTGFVAEGDHIPSDDAISPKYKSSSNYGLTTGTGVSQPSQYSAASAQGAAYKTGQTGEQTGVNIVSNRKSDGSYSFSYTNSDSSRSENADANNNVVGEYSFVADDGQNRKIRYQAGATTGFVADGDSIPSSPEFKSATTRTSSSSQRVSSAASQAAASQYSASQTGTKEGKNDASYSFSYNTGDSSRNEESDKDLNVKGSYSFTADDGIQRHVNYIAGSGTGFVAEGDHLPKDDTTVTGISSGSSHVGGSQVLLKTSSSASAYQAGSTKQETANVRSSANADGGYSFSYTNSDSSRSETGDAANNVVGQYSFIADDGQNRQVRYKAGAETGFVAEGDGIPTAPEVSPSLHSAAPAAVLSSAHDISSVRQGYTYSAPDVPAIPALYGPPSPTSAARSGEGNIQTGARGDASYSFKYDAGDSDREESADRDLNIKGQYSFVADDGARRKVNYIAGSGTGFVAQGDHLPVAPEATPAEQVAAFSSSGSRFGAAAYSAANHGQKYEAESPIVKESERDASYSFAYNDGSSTRQESANKNLDVKGTYSFVADDGVERKVDYIAGSGTGFVATGDHLPVQVEGTSNDGQSTSASATASKYSSTSHSGVSHSASSASVRSGNYKYTSDGQVIGNVLLRQYAPGRSKFGYVFTEI</sequence>
<feature type="compositionally biased region" description="Basic and acidic residues" evidence="3">
    <location>
        <begin position="319"/>
        <end position="330"/>
    </location>
</feature>
<evidence type="ECO:0000256" key="4">
    <source>
        <dbReference type="SAM" id="SignalP"/>
    </source>
</evidence>
<feature type="region of interest" description="Disordered" evidence="3">
    <location>
        <begin position="402"/>
        <end position="459"/>
    </location>
</feature>
<keyword evidence="4" id="KW-0732">Signal</keyword>
<dbReference type="InterPro" id="IPR000618">
    <property type="entry name" value="Insect_cuticle"/>
</dbReference>
<proteinExistence type="predicted"/>
<keyword evidence="5" id="KW-1185">Reference proteome</keyword>
<feature type="compositionally biased region" description="Polar residues" evidence="3">
    <location>
        <begin position="866"/>
        <end position="878"/>
    </location>
</feature>
<dbReference type="PANTHER" id="PTHR10380">
    <property type="entry name" value="CUTICLE PROTEIN"/>
    <property type="match status" value="1"/>
</dbReference>
<reference evidence="6" key="1">
    <citation type="submission" date="2025-08" db="UniProtKB">
        <authorList>
            <consortium name="RefSeq"/>
        </authorList>
    </citation>
    <scope>IDENTIFICATION</scope>
    <source>
        <tissue evidence="6">Whole organism</tissue>
    </source>
</reference>
<feature type="region of interest" description="Disordered" evidence="3">
    <location>
        <begin position="316"/>
        <end position="344"/>
    </location>
</feature>
<dbReference type="PROSITE" id="PS00233">
    <property type="entry name" value="CHIT_BIND_RR_1"/>
    <property type="match status" value="8"/>
</dbReference>
<keyword evidence="1 2" id="KW-0193">Cuticle</keyword>
<dbReference type="KEGG" id="hazt:108668511"/>
<organism evidence="5 6">
    <name type="scientific">Hyalella azteca</name>
    <name type="common">Amphipod</name>
    <dbReference type="NCBI Taxonomy" id="294128"/>
    <lineage>
        <taxon>Eukaryota</taxon>
        <taxon>Metazoa</taxon>
        <taxon>Ecdysozoa</taxon>
        <taxon>Arthropoda</taxon>
        <taxon>Crustacea</taxon>
        <taxon>Multicrustacea</taxon>
        <taxon>Malacostraca</taxon>
        <taxon>Eumalacostraca</taxon>
        <taxon>Peracarida</taxon>
        <taxon>Amphipoda</taxon>
        <taxon>Senticaudata</taxon>
        <taxon>Talitrida</taxon>
        <taxon>Talitroidea</taxon>
        <taxon>Hyalellidae</taxon>
        <taxon>Hyalella</taxon>
    </lineage>
</organism>
<feature type="compositionally biased region" description="Polar residues" evidence="3">
    <location>
        <begin position="432"/>
        <end position="441"/>
    </location>
</feature>
<evidence type="ECO:0000256" key="2">
    <source>
        <dbReference type="PROSITE-ProRule" id="PRU00497"/>
    </source>
</evidence>
<gene>
    <name evidence="6" type="primary">LOC108668511</name>
</gene>
<evidence type="ECO:0000256" key="1">
    <source>
        <dbReference type="ARBA" id="ARBA00022460"/>
    </source>
</evidence>
<feature type="region of interest" description="Disordered" evidence="3">
    <location>
        <begin position="1048"/>
        <end position="1083"/>
    </location>
</feature>
<accession>A0A8B7NCA8</accession>
<dbReference type="InterPro" id="IPR031311">
    <property type="entry name" value="CHIT_BIND_RR_consensus"/>
</dbReference>
<dbReference type="PRINTS" id="PR00947">
    <property type="entry name" value="CUTICLE"/>
</dbReference>
<dbReference type="PANTHER" id="PTHR10380:SF173">
    <property type="entry name" value="CUTICULAR PROTEIN 47EF, ISOFORM C-RELATED"/>
    <property type="match status" value="1"/>
</dbReference>
<feature type="compositionally biased region" description="Low complexity" evidence="3">
    <location>
        <begin position="113"/>
        <end position="129"/>
    </location>
</feature>
<evidence type="ECO:0000256" key="3">
    <source>
        <dbReference type="SAM" id="MobiDB-lite"/>
    </source>
</evidence>
<evidence type="ECO:0000313" key="6">
    <source>
        <dbReference type="RefSeq" id="XP_018011232.1"/>
    </source>
</evidence>
<feature type="compositionally biased region" description="Polar residues" evidence="3">
    <location>
        <begin position="130"/>
        <end position="146"/>
    </location>
</feature>
<feature type="chain" id="PRO_5034279038" evidence="4">
    <location>
        <begin position="20"/>
        <end position="1122"/>
    </location>
</feature>
<feature type="compositionally biased region" description="Low complexity" evidence="3">
    <location>
        <begin position="548"/>
        <end position="558"/>
    </location>
</feature>
<feature type="compositionally biased region" description="Basic and acidic residues" evidence="3">
    <location>
        <begin position="891"/>
        <end position="902"/>
    </location>
</feature>
<dbReference type="PROSITE" id="PS51155">
    <property type="entry name" value="CHIT_BIND_RR_2"/>
    <property type="match status" value="9"/>
</dbReference>
<feature type="region of interest" description="Disordered" evidence="3">
    <location>
        <begin position="596"/>
        <end position="669"/>
    </location>
</feature>
<feature type="region of interest" description="Disordered" evidence="3">
    <location>
        <begin position="859"/>
        <end position="902"/>
    </location>
</feature>
<dbReference type="GO" id="GO:0008010">
    <property type="term" value="F:structural constituent of chitin-based larval cuticle"/>
    <property type="evidence" value="ECO:0007669"/>
    <property type="project" value="TreeGrafter"/>
</dbReference>
<feature type="region of interest" description="Disordered" evidence="3">
    <location>
        <begin position="108"/>
        <end position="160"/>
    </location>
</feature>
<feature type="region of interest" description="Disordered" evidence="3">
    <location>
        <begin position="740"/>
        <end position="760"/>
    </location>
</feature>
<name>A0A8B7NCA8_HYAAZ</name>
<dbReference type="OMA" id="DVGPEKW"/>
<feature type="compositionally biased region" description="Polar residues" evidence="3">
    <location>
        <begin position="649"/>
        <end position="660"/>
    </location>
</feature>
<feature type="compositionally biased region" description="Polar residues" evidence="3">
    <location>
        <begin position="740"/>
        <end position="755"/>
    </location>
</feature>
<dbReference type="InterPro" id="IPR050468">
    <property type="entry name" value="Cuticle_Struct_Prot"/>
</dbReference>